<accession>A0ABT3JM73</accession>
<dbReference type="PANTHER" id="PTHR22916">
    <property type="entry name" value="GLYCOSYLTRANSFERASE"/>
    <property type="match status" value="1"/>
</dbReference>
<dbReference type="Gene3D" id="3.90.550.10">
    <property type="entry name" value="Spore Coat Polysaccharide Biosynthesis Protein SpsA, Chain A"/>
    <property type="match status" value="1"/>
</dbReference>
<dbReference type="GO" id="GO:0016757">
    <property type="term" value="F:glycosyltransferase activity"/>
    <property type="evidence" value="ECO:0007669"/>
    <property type="project" value="UniProtKB-KW"/>
</dbReference>
<dbReference type="RefSeq" id="WP_265144043.1">
    <property type="nucleotide sequence ID" value="NZ_JAPCHZ010000002.1"/>
</dbReference>
<evidence type="ECO:0000259" key="1">
    <source>
        <dbReference type="Pfam" id="PF00535"/>
    </source>
</evidence>
<dbReference type="Proteomes" id="UP001209107">
    <property type="component" value="Unassembled WGS sequence"/>
</dbReference>
<gene>
    <name evidence="2" type="ORF">OK344_06655</name>
</gene>
<dbReference type="InterPro" id="IPR029044">
    <property type="entry name" value="Nucleotide-diphossugar_trans"/>
</dbReference>
<keyword evidence="3" id="KW-1185">Reference proteome</keyword>
<evidence type="ECO:0000313" key="3">
    <source>
        <dbReference type="Proteomes" id="UP001209107"/>
    </source>
</evidence>
<dbReference type="EMBL" id="JAPCHZ010000002">
    <property type="protein sequence ID" value="MCW4451888.1"/>
    <property type="molecule type" value="Genomic_DNA"/>
</dbReference>
<evidence type="ECO:0000313" key="2">
    <source>
        <dbReference type="EMBL" id="MCW4451888.1"/>
    </source>
</evidence>
<proteinExistence type="predicted"/>
<feature type="domain" description="Glycosyltransferase 2-like" evidence="1">
    <location>
        <begin position="4"/>
        <end position="163"/>
    </location>
</feature>
<dbReference type="Pfam" id="PF00535">
    <property type="entry name" value="Glycos_transf_2"/>
    <property type="match status" value="1"/>
</dbReference>
<organism evidence="2 3">
    <name type="scientific">Kaistella yananensis</name>
    <dbReference type="NCBI Taxonomy" id="2989820"/>
    <lineage>
        <taxon>Bacteria</taxon>
        <taxon>Pseudomonadati</taxon>
        <taxon>Bacteroidota</taxon>
        <taxon>Flavobacteriia</taxon>
        <taxon>Flavobacteriales</taxon>
        <taxon>Weeksellaceae</taxon>
        <taxon>Chryseobacterium group</taxon>
        <taxon>Kaistella</taxon>
    </lineage>
</organism>
<sequence length="278" mass="32809">MKFSVLVANFNNGKFFRDCYQSILSQTYTDWEVIILDDKSTDDSLQIIREMIGEDDRFRIYEHPQNEGVGVIKAKLIELTTGDICGFVDPDDAILPKAIENAVAVFRNNPKTVLTYSRLMKCDKDLQPLQPSKSTKQIVNGDPYFFNCPIVVNHFVCFRRNIYLQTEKMNPELRISEDQDLYLKMYERGNFKFINEINYLYRTHSRGISQNDNKKKSYEYWGKVILDSMQRRGLKTIHGKKVPETYHNAQEIFDLLNYQNKIPFRLIKKLKMFFQKFS</sequence>
<comment type="caution">
    <text evidence="2">The sequence shown here is derived from an EMBL/GenBank/DDBJ whole genome shotgun (WGS) entry which is preliminary data.</text>
</comment>
<dbReference type="SUPFAM" id="SSF53448">
    <property type="entry name" value="Nucleotide-diphospho-sugar transferases"/>
    <property type="match status" value="1"/>
</dbReference>
<keyword evidence="2" id="KW-0808">Transferase</keyword>
<keyword evidence="2" id="KW-0328">Glycosyltransferase</keyword>
<dbReference type="PANTHER" id="PTHR22916:SF3">
    <property type="entry name" value="UDP-GLCNAC:BETAGAL BETA-1,3-N-ACETYLGLUCOSAMINYLTRANSFERASE-LIKE PROTEIN 1"/>
    <property type="match status" value="1"/>
</dbReference>
<name>A0ABT3JM73_9FLAO</name>
<dbReference type="InterPro" id="IPR001173">
    <property type="entry name" value="Glyco_trans_2-like"/>
</dbReference>
<dbReference type="EC" id="2.4.-.-" evidence="2"/>
<protein>
    <submittedName>
        <fullName evidence="2">Glycosyltransferase</fullName>
        <ecNumber evidence="2">2.4.-.-</ecNumber>
    </submittedName>
</protein>
<reference evidence="2 3" key="1">
    <citation type="submission" date="2022-10" db="EMBL/GenBank/DDBJ databases">
        <title>Kaistella sp. BT-6-1-3.</title>
        <authorList>
            <person name="Ai J."/>
            <person name="Deng Z."/>
        </authorList>
    </citation>
    <scope>NUCLEOTIDE SEQUENCE [LARGE SCALE GENOMIC DNA]</scope>
    <source>
        <strain evidence="2 3">BT6-1-3</strain>
    </source>
</reference>